<keyword evidence="2" id="KW-1185">Reference proteome</keyword>
<evidence type="ECO:0000313" key="1">
    <source>
        <dbReference type="EMBL" id="PYE50489.1"/>
    </source>
</evidence>
<proteinExistence type="predicted"/>
<dbReference type="RefSeq" id="WP_110888262.1">
    <property type="nucleotide sequence ID" value="NZ_QJSX01000017.1"/>
</dbReference>
<gene>
    <name evidence="1" type="ORF">DES52_1177</name>
</gene>
<accession>A0A318S396</accession>
<organism evidence="1 2">
    <name type="scientific">Deinococcus yavapaiensis KR-236</name>
    <dbReference type="NCBI Taxonomy" id="694435"/>
    <lineage>
        <taxon>Bacteria</taxon>
        <taxon>Thermotogati</taxon>
        <taxon>Deinococcota</taxon>
        <taxon>Deinococci</taxon>
        <taxon>Deinococcales</taxon>
        <taxon>Deinococcaceae</taxon>
        <taxon>Deinococcus</taxon>
    </lineage>
</organism>
<dbReference type="AlphaFoldDB" id="A0A318S396"/>
<protein>
    <submittedName>
        <fullName evidence="1">Uncharacterized protein</fullName>
    </submittedName>
</protein>
<name>A0A318S396_9DEIO</name>
<evidence type="ECO:0000313" key="2">
    <source>
        <dbReference type="Proteomes" id="UP000248326"/>
    </source>
</evidence>
<dbReference type="Proteomes" id="UP000248326">
    <property type="component" value="Unassembled WGS sequence"/>
</dbReference>
<reference evidence="1 2" key="1">
    <citation type="submission" date="2018-06" db="EMBL/GenBank/DDBJ databases">
        <title>Genomic Encyclopedia of Type Strains, Phase IV (KMG-IV): sequencing the most valuable type-strain genomes for metagenomic binning, comparative biology and taxonomic classification.</title>
        <authorList>
            <person name="Goeker M."/>
        </authorList>
    </citation>
    <scope>NUCLEOTIDE SEQUENCE [LARGE SCALE GENOMIC DNA]</scope>
    <source>
        <strain evidence="1 2">DSM 18048</strain>
    </source>
</reference>
<comment type="caution">
    <text evidence="1">The sequence shown here is derived from an EMBL/GenBank/DDBJ whole genome shotgun (WGS) entry which is preliminary data.</text>
</comment>
<dbReference type="EMBL" id="QJSX01000017">
    <property type="protein sequence ID" value="PYE50489.1"/>
    <property type="molecule type" value="Genomic_DNA"/>
</dbReference>
<dbReference type="OrthoDB" id="9854214at2"/>
<sequence length="120" mass="13659">MQTSTRKGIALIAASLLADRAYLGVRSHDDDRSTNFTGRIGLVTNVYDDDRSVNISGSFRDGQYELYDWGTETRLSLQLQDRAFSGRDALSGRDFNSVVDQRHVTLFDSETQRHHEFTLR</sequence>